<accession>A0A075MNN3</accession>
<dbReference type="AlphaFoldDB" id="A0A075MNN3"/>
<evidence type="ECO:0000313" key="3">
    <source>
        <dbReference type="Proteomes" id="UP000028194"/>
    </source>
</evidence>
<name>A0A075MNN3_9ARCH</name>
<dbReference type="EMBL" id="CP007174">
    <property type="protein sequence ID" value="AIF82730.1"/>
    <property type="molecule type" value="Genomic_DNA"/>
</dbReference>
<dbReference type="GeneID" id="43502574"/>
<sequence length="58" mass="6683">MAPEHGEFDSQSQKKWFCGYWMMQEEWEDIHDYAPPNTGAAAATAEEDEEEEQEGEEG</sequence>
<keyword evidence="3" id="KW-1185">Reference proteome</keyword>
<proteinExistence type="predicted"/>
<dbReference type="Proteomes" id="UP000028194">
    <property type="component" value="Chromosome"/>
</dbReference>
<protein>
    <submittedName>
        <fullName evidence="2">Uncharacterized protein</fullName>
    </submittedName>
</protein>
<feature type="compositionally biased region" description="Acidic residues" evidence="1">
    <location>
        <begin position="45"/>
        <end position="58"/>
    </location>
</feature>
<dbReference type="RefSeq" id="WP_158385035.1">
    <property type="nucleotide sequence ID" value="NZ_CP007174.1"/>
</dbReference>
<gene>
    <name evidence="2" type="ORF">NTE_00650</name>
</gene>
<dbReference type="HOGENOM" id="CLU_2968579_0_0_2"/>
<reference evidence="2 3" key="1">
    <citation type="journal article" date="2014" name="PLoS ONE">
        <title>Genome Sequence of Candidatus Nitrososphaera evergladensis from Group I.1b Enriched from Everglades Soil Reveals Novel Genomic Features of the Ammonia-Oxidizing Archaea.</title>
        <authorList>
            <person name="Zhalnina K.V."/>
            <person name="Dias R."/>
            <person name="Leonard M.T."/>
            <person name="Dorr de Quadros P."/>
            <person name="Camargo F.A."/>
            <person name="Drew J.C."/>
            <person name="Farmerie W.G."/>
            <person name="Daroub S.H."/>
            <person name="Triplett E.W."/>
        </authorList>
    </citation>
    <scope>NUCLEOTIDE SEQUENCE [LARGE SCALE GENOMIC DNA]</scope>
    <source>
        <strain evidence="2 3">SR1</strain>
    </source>
</reference>
<dbReference type="OrthoDB" id="11604at2157"/>
<evidence type="ECO:0000256" key="1">
    <source>
        <dbReference type="SAM" id="MobiDB-lite"/>
    </source>
</evidence>
<organism evidence="2 3">
    <name type="scientific">Candidatus Nitrososphaera evergladensis SR1</name>
    <dbReference type="NCBI Taxonomy" id="1459636"/>
    <lineage>
        <taxon>Archaea</taxon>
        <taxon>Nitrososphaerota</taxon>
        <taxon>Nitrososphaeria</taxon>
        <taxon>Nitrososphaerales</taxon>
        <taxon>Nitrososphaeraceae</taxon>
        <taxon>Nitrososphaera</taxon>
    </lineage>
</organism>
<evidence type="ECO:0000313" key="2">
    <source>
        <dbReference type="EMBL" id="AIF82730.1"/>
    </source>
</evidence>
<feature type="region of interest" description="Disordered" evidence="1">
    <location>
        <begin position="32"/>
        <end position="58"/>
    </location>
</feature>
<dbReference type="STRING" id="1459636.NTE_00650"/>
<dbReference type="KEGG" id="nev:NTE_00650"/>